<keyword evidence="2" id="KW-1185">Reference proteome</keyword>
<accession>B3PLS8</accession>
<dbReference type="Pfam" id="PF02686">
    <property type="entry name" value="GatC"/>
    <property type="match status" value="1"/>
</dbReference>
<name>B3PLS8_META1</name>
<evidence type="ECO:0000313" key="2">
    <source>
        <dbReference type="Proteomes" id="UP000008812"/>
    </source>
</evidence>
<evidence type="ECO:0000313" key="1">
    <source>
        <dbReference type="EMBL" id="ACF06980.1"/>
    </source>
</evidence>
<dbReference type="AlphaFoldDB" id="B3PLS8"/>
<keyword evidence="1" id="KW-0808">Transferase</keyword>
<organism evidence="1 2">
    <name type="scientific">Metamycoplasma arthritidis (strain 158L3-1)</name>
    <name type="common">Mycoplasma arthritidis</name>
    <dbReference type="NCBI Taxonomy" id="243272"/>
    <lineage>
        <taxon>Bacteria</taxon>
        <taxon>Bacillati</taxon>
        <taxon>Mycoplasmatota</taxon>
        <taxon>Mycoplasmoidales</taxon>
        <taxon>Metamycoplasmataceae</taxon>
        <taxon>Metamycoplasma</taxon>
    </lineage>
</organism>
<reference evidence="1 2" key="1">
    <citation type="journal article" date="2008" name="Infect. Immun.">
        <title>Genome of Mycoplasma arthritidis.</title>
        <authorList>
            <person name="Dybvig K."/>
            <person name="Zuhua C."/>
            <person name="Lao P."/>
            <person name="Jordan D.S."/>
            <person name="French C.T."/>
            <person name="Tu A.H."/>
            <person name="Loraine A.E."/>
        </authorList>
    </citation>
    <scope>NUCLEOTIDE SEQUENCE [LARGE SCALE GENOMIC DNA]</scope>
    <source>
        <strain evidence="1 2">158L3-1</strain>
    </source>
</reference>
<gene>
    <name evidence="1" type="primary">gatC</name>
    <name evidence="1" type="ordered locus">MARTH_orf013</name>
</gene>
<dbReference type="Proteomes" id="UP000008812">
    <property type="component" value="Chromosome"/>
</dbReference>
<protein>
    <submittedName>
        <fullName evidence="1">Glutamyl-tRNA amidotransferase subunit C</fullName>
    </submittedName>
</protein>
<dbReference type="SUPFAM" id="SSF141000">
    <property type="entry name" value="Glu-tRNAGln amidotransferase C subunit"/>
    <property type="match status" value="1"/>
</dbReference>
<dbReference type="RefSeq" id="WP_012497937.1">
    <property type="nucleotide sequence ID" value="NC_011025.1"/>
</dbReference>
<dbReference type="HOGENOM" id="CLU_105899_4_0_14"/>
<dbReference type="InterPro" id="IPR036113">
    <property type="entry name" value="Asp/Glu-ADT_sf_sub_c"/>
</dbReference>
<proteinExistence type="predicted"/>
<dbReference type="GO" id="GO:0016740">
    <property type="term" value="F:transferase activity"/>
    <property type="evidence" value="ECO:0007669"/>
    <property type="project" value="UniProtKB-KW"/>
</dbReference>
<dbReference type="GO" id="GO:0006450">
    <property type="term" value="P:regulation of translational fidelity"/>
    <property type="evidence" value="ECO:0007669"/>
    <property type="project" value="InterPro"/>
</dbReference>
<dbReference type="STRING" id="243272.MARTH_orf013"/>
<dbReference type="InterPro" id="IPR003837">
    <property type="entry name" value="GatC"/>
</dbReference>
<dbReference type="KEGG" id="mat:MARTH_orf013"/>
<dbReference type="EMBL" id="CP001047">
    <property type="protein sequence ID" value="ACF06980.1"/>
    <property type="molecule type" value="Genomic_DNA"/>
</dbReference>
<sequence length="99" mass="11335">MTEEKIKKLANDIYLNPSEEVIALTKKLLASIDFQLKELDKFDLATTKPLSRLTKNPLSFQSLREDEVVEFAYLTKEKMLQNSPSNNGDFVTIKKVVND</sequence>